<dbReference type="Proteomes" id="UP000007089">
    <property type="component" value="Chromosome"/>
</dbReference>
<dbReference type="EMBL" id="CP001359">
    <property type="protein sequence ID" value="ACL64972.1"/>
    <property type="molecule type" value="Genomic_DNA"/>
</dbReference>
<sequence length="251" mass="24910">MLDLVARTSGTWINVAAIAAGTVVGAGVGARLPDRLGRTLMQVLGLVTLLVGLGMARGLDGVRAGPLPGIILALVSLALGAVVGELLQIEERLTAIGEAARRKVGGGGRFTEGFVTASLLFCIGPMAIVGSIQNGLTLDAQTLVLKSSLDGIAAVALAGVYGVGVGLSALPILVLQGGISVAAAAFARVLPDPATDPRVLAVGGAGGLLVAGIGLNLLLAGVGMEDRRVRVGSMLPALLIAPVLVVVLAGW</sequence>
<evidence type="ECO:0000313" key="3">
    <source>
        <dbReference type="Proteomes" id="UP000007089"/>
    </source>
</evidence>
<evidence type="ECO:0000313" key="2">
    <source>
        <dbReference type="EMBL" id="ACL64972.1"/>
    </source>
</evidence>
<keyword evidence="3" id="KW-1185">Reference proteome</keyword>
<dbReference type="PANTHER" id="PTHR36111">
    <property type="entry name" value="INNER MEMBRANE PROTEIN-RELATED"/>
    <property type="match status" value="1"/>
</dbReference>
<name>B8J5M5_ANAD2</name>
<evidence type="ECO:0008006" key="4">
    <source>
        <dbReference type="Google" id="ProtNLM"/>
    </source>
</evidence>
<evidence type="ECO:0000256" key="1">
    <source>
        <dbReference type="SAM" id="Phobius"/>
    </source>
</evidence>
<feature type="transmembrane region" description="Helical" evidence="1">
    <location>
        <begin position="144"/>
        <end position="163"/>
    </location>
</feature>
<dbReference type="KEGG" id="acp:A2cp1_1628"/>
<dbReference type="PANTHER" id="PTHR36111:SF2">
    <property type="entry name" value="INNER MEMBRANE PROTEIN"/>
    <property type="match status" value="1"/>
</dbReference>
<feature type="transmembrane region" description="Helical" evidence="1">
    <location>
        <begin position="12"/>
        <end position="32"/>
    </location>
</feature>
<keyword evidence="1" id="KW-0472">Membrane</keyword>
<organism evidence="2 3">
    <name type="scientific">Anaeromyxobacter dehalogenans (strain ATCC BAA-258 / DSM 21875 / 2CP-1)</name>
    <dbReference type="NCBI Taxonomy" id="455488"/>
    <lineage>
        <taxon>Bacteria</taxon>
        <taxon>Pseudomonadati</taxon>
        <taxon>Myxococcota</taxon>
        <taxon>Myxococcia</taxon>
        <taxon>Myxococcales</taxon>
        <taxon>Cystobacterineae</taxon>
        <taxon>Anaeromyxobacteraceae</taxon>
        <taxon>Anaeromyxobacter</taxon>
    </lineage>
</organism>
<dbReference type="InterPro" id="IPR007563">
    <property type="entry name" value="DUF554"/>
</dbReference>
<reference evidence="2" key="1">
    <citation type="submission" date="2009-01" db="EMBL/GenBank/DDBJ databases">
        <title>Complete sequence of Anaeromyxobacter dehalogenans 2CP-1.</title>
        <authorList>
            <consortium name="US DOE Joint Genome Institute"/>
            <person name="Lucas S."/>
            <person name="Copeland A."/>
            <person name="Lapidus A."/>
            <person name="Glavina del Rio T."/>
            <person name="Dalin E."/>
            <person name="Tice H."/>
            <person name="Bruce D."/>
            <person name="Goodwin L."/>
            <person name="Pitluck S."/>
            <person name="Saunders E."/>
            <person name="Brettin T."/>
            <person name="Detter J.C."/>
            <person name="Han C."/>
            <person name="Larimer F."/>
            <person name="Land M."/>
            <person name="Hauser L."/>
            <person name="Kyrpides N."/>
            <person name="Ovchinnikova G."/>
            <person name="Beliaev A.S."/>
            <person name="Richardson P."/>
        </authorList>
    </citation>
    <scope>NUCLEOTIDE SEQUENCE</scope>
    <source>
        <strain evidence="2">2CP-1</strain>
    </source>
</reference>
<accession>B8J5M5</accession>
<feature type="transmembrane region" description="Helical" evidence="1">
    <location>
        <begin position="110"/>
        <end position="132"/>
    </location>
</feature>
<gene>
    <name evidence="2" type="ordered locus">A2cp1_1628</name>
</gene>
<keyword evidence="1" id="KW-0812">Transmembrane</keyword>
<feature type="transmembrane region" description="Helical" evidence="1">
    <location>
        <begin position="39"/>
        <end position="58"/>
    </location>
</feature>
<feature type="transmembrane region" description="Helical" evidence="1">
    <location>
        <begin position="199"/>
        <end position="219"/>
    </location>
</feature>
<keyword evidence="1" id="KW-1133">Transmembrane helix</keyword>
<protein>
    <recommendedName>
        <fullName evidence="4">DUF554 domain-containing protein</fullName>
    </recommendedName>
</protein>
<proteinExistence type="predicted"/>
<dbReference type="HOGENOM" id="CLU_091659_0_0_7"/>
<dbReference type="RefSeq" id="WP_012632900.1">
    <property type="nucleotide sequence ID" value="NC_011891.1"/>
</dbReference>
<dbReference type="AlphaFoldDB" id="B8J5M5"/>
<feature type="transmembrane region" description="Helical" evidence="1">
    <location>
        <begin position="231"/>
        <end position="250"/>
    </location>
</feature>
<dbReference type="Pfam" id="PF04474">
    <property type="entry name" value="DUF554"/>
    <property type="match status" value="1"/>
</dbReference>
<feature type="transmembrane region" description="Helical" evidence="1">
    <location>
        <begin position="70"/>
        <end position="89"/>
    </location>
</feature>